<dbReference type="GO" id="GO:0016717">
    <property type="term" value="F:oxidoreductase activity, acting on paired donors, with oxidation of a pair of donors resulting in the reduction of molecular oxygen to two molecules of water"/>
    <property type="evidence" value="ECO:0000318"/>
    <property type="project" value="GO_Central"/>
</dbReference>
<dbReference type="RefSeq" id="XP_031756608.1">
    <property type="nucleotide sequence ID" value="XM_031900748.1"/>
</dbReference>
<name>A0A8J1JFG8_XENTR</name>
<organism evidence="2 3">
    <name type="scientific">Xenopus tropicalis</name>
    <name type="common">Western clawed frog</name>
    <name type="synonym">Silurana tropicalis</name>
    <dbReference type="NCBI Taxonomy" id="8364"/>
    <lineage>
        <taxon>Eukaryota</taxon>
        <taxon>Metazoa</taxon>
        <taxon>Chordata</taxon>
        <taxon>Craniata</taxon>
        <taxon>Vertebrata</taxon>
        <taxon>Euteleostomi</taxon>
        <taxon>Amphibia</taxon>
        <taxon>Batrachia</taxon>
        <taxon>Anura</taxon>
        <taxon>Pipoidea</taxon>
        <taxon>Pipidae</taxon>
        <taxon>Xenopodinae</taxon>
        <taxon>Xenopus</taxon>
        <taxon>Silurana</taxon>
    </lineage>
</organism>
<proteinExistence type="predicted"/>
<dbReference type="GO" id="GO:0016020">
    <property type="term" value="C:membrane"/>
    <property type="evidence" value="ECO:0000318"/>
    <property type="project" value="GO_Central"/>
</dbReference>
<feature type="transmembrane region" description="Helical" evidence="1">
    <location>
        <begin position="80"/>
        <end position="103"/>
    </location>
</feature>
<dbReference type="GeneID" id="101732591"/>
<protein>
    <submittedName>
        <fullName evidence="3">Acyl-CoA (8-3)-desaturase-like</fullName>
    </submittedName>
</protein>
<evidence type="ECO:0000313" key="4">
    <source>
        <dbReference type="Xenbase" id="XB-GENE-29086227"/>
    </source>
</evidence>
<gene>
    <name evidence="3 4" type="primary">LOC101732591</name>
</gene>
<keyword evidence="2" id="KW-1185">Reference proteome</keyword>
<reference evidence="3" key="1">
    <citation type="submission" date="2025-08" db="UniProtKB">
        <authorList>
            <consortium name="RefSeq"/>
        </authorList>
    </citation>
    <scope>IDENTIFICATION</scope>
    <source>
        <strain evidence="3">Nigerian</strain>
        <tissue evidence="3">Liver and blood</tissue>
    </source>
</reference>
<evidence type="ECO:0000313" key="2">
    <source>
        <dbReference type="Proteomes" id="UP000008143"/>
    </source>
</evidence>
<evidence type="ECO:0000313" key="3">
    <source>
        <dbReference type="RefSeq" id="XP_031756608.1"/>
    </source>
</evidence>
<evidence type="ECO:0000256" key="1">
    <source>
        <dbReference type="SAM" id="Phobius"/>
    </source>
</evidence>
<dbReference type="InterPro" id="IPR012171">
    <property type="entry name" value="Fatty_acid_desaturase"/>
</dbReference>
<sequence length="206" mass="23921">MEKGTIKKPYPSDVGHLDGYLTSAMEFGWSLTMNTAAVPPSPRSFSLLSEQRGSHIKEGRGLQLGMKKKKYMPYNHQHKYFFFIGPPALIPVYSQWYIFYFAIRRKKWADLAWMISFYVRFGLCYIPFLGVSGTIALFMVVRFIESDWFVWVTQMNHIPMNIDYDQNKEWLSTQVPIHISDGRNVSPGMDSQRIFLLNPDLSSKKA</sequence>
<dbReference type="Proteomes" id="UP000008143">
    <property type="component" value="Chromosome 4"/>
</dbReference>
<dbReference type="KEGG" id="xtr:101732591"/>
<keyword evidence="1" id="KW-0812">Transmembrane</keyword>
<dbReference type="OrthoDB" id="260091at2759"/>
<feature type="transmembrane region" description="Helical" evidence="1">
    <location>
        <begin position="115"/>
        <end position="141"/>
    </location>
</feature>
<dbReference type="Xenbase" id="XB-GENE-29086227">
    <property type="gene designation" value="LOC101732591"/>
</dbReference>
<accession>A0A8J1JFG8</accession>
<dbReference type="GO" id="GO:0006629">
    <property type="term" value="P:lipid metabolic process"/>
    <property type="evidence" value="ECO:0000318"/>
    <property type="project" value="GO_Central"/>
</dbReference>
<dbReference type="PANTHER" id="PTHR19353:SF57">
    <property type="entry name" value="ACYL-COA (8-3)-DESATURASE"/>
    <property type="match status" value="1"/>
</dbReference>
<dbReference type="AGR" id="Xenbase:XB-GENE-29086227"/>
<dbReference type="AlphaFoldDB" id="A0A8J1JFG8"/>
<dbReference type="PANTHER" id="PTHR19353">
    <property type="entry name" value="FATTY ACID DESATURASE 2"/>
    <property type="match status" value="1"/>
</dbReference>
<keyword evidence="1" id="KW-1133">Transmembrane helix</keyword>
<keyword evidence="1" id="KW-0472">Membrane</keyword>